<name>A0AAN1SGV3_TETHN</name>
<evidence type="ECO:0000259" key="1">
    <source>
        <dbReference type="Pfam" id="PF14397"/>
    </source>
</evidence>
<accession>A0AAN1SGV3</accession>
<protein>
    <recommendedName>
        <fullName evidence="1">Alpha-L-glutamate ligase-related protein ATP-grasp domain-containing protein</fullName>
    </recommendedName>
</protein>
<dbReference type="Proteomes" id="UP000002663">
    <property type="component" value="Chromosome"/>
</dbReference>
<dbReference type="AlphaFoldDB" id="A0AAN1SGV3"/>
<organism evidence="2 3">
    <name type="scientific">Tetragenococcus halophilus (strain DSM 20338 / JCM 20259 / NCIMB 9735 / NBRC 12172)</name>
    <name type="common">Pediococcus halophilus</name>
    <dbReference type="NCBI Taxonomy" id="945021"/>
    <lineage>
        <taxon>Bacteria</taxon>
        <taxon>Bacillati</taxon>
        <taxon>Bacillota</taxon>
        <taxon>Bacilli</taxon>
        <taxon>Lactobacillales</taxon>
        <taxon>Enterococcaceae</taxon>
        <taxon>Tetragenococcus</taxon>
    </lineage>
</organism>
<dbReference type="Pfam" id="PF14397">
    <property type="entry name" value="ATPgrasp_ST"/>
    <property type="match status" value="1"/>
</dbReference>
<dbReference type="InterPro" id="IPR039523">
    <property type="entry name" value="RimK-rel_E_lig_ATP-grasp"/>
</dbReference>
<reference evidence="2 3" key="1">
    <citation type="submission" date="2011-01" db="EMBL/GenBank/DDBJ databases">
        <title>Whole genome sequence of Tetragenococcus halophilus NBRC 12172.</title>
        <authorList>
            <person name="Nakazawa H."/>
            <person name="Omata S."/>
            <person name="Koga C."/>
            <person name="Watanabe Y."/>
            <person name="Katano Y."/>
            <person name="Ito N."/>
            <person name="Tsukatani N."/>
            <person name="Ankai A."/>
            <person name="Oguchi A."/>
            <person name="Fukui S."/>
            <person name="Yashiro I."/>
            <person name="Kamata S."/>
            <person name="Hashimoto Y."/>
            <person name="Yamazaki J."/>
            <person name="Taguchi H."/>
            <person name="Tanaka A."/>
            <person name="Koyama T."/>
            <person name="Ichige A."/>
            <person name="Hanya Y."/>
            <person name="Tanikawa S."/>
            <person name="Yamazaki S."/>
            <person name="Fujita N."/>
        </authorList>
    </citation>
    <scope>NUCLEOTIDE SEQUENCE [LARGE SCALE GENOMIC DNA]</scope>
    <source>
        <strain evidence="3">DSM 20338 / JCM 20259 / NCIMB 9735 / NBRC 12172</strain>
    </source>
</reference>
<proteinExistence type="predicted"/>
<feature type="domain" description="Alpha-L-glutamate ligase-related protein ATP-grasp" evidence="1">
    <location>
        <begin position="52"/>
        <end position="207"/>
    </location>
</feature>
<evidence type="ECO:0000313" key="3">
    <source>
        <dbReference type="Proteomes" id="UP000002663"/>
    </source>
</evidence>
<sequence>MRYPQIFINHSGKSIFIKPIDLNGGKNSFAINMNEISDDEKLKKSYDLLNSGKFIYQEKLKQHRDINRIYSQSINTVRVHSFYNQEKDEVELISALMRFGKDGVEVDNGSAGGLYVAVDLNNWRLIGNGKNYYSNGGTIFKSHPNSNTIFNGFELPFKEEVYPLIDKAHRLFPNKMIGWDLAFTPDGITIVEGNYSPHLVMAQVSSGGFRQHEGFNRVFGEYIK</sequence>
<gene>
    <name evidence="2" type="ordered locus">TEH_08870</name>
</gene>
<evidence type="ECO:0000313" key="2">
    <source>
        <dbReference type="EMBL" id="BAK94214.1"/>
    </source>
</evidence>
<dbReference type="KEGG" id="thl:TEH_08870"/>
<dbReference type="RefSeq" id="WP_014124277.1">
    <property type="nucleotide sequence ID" value="NC_016052.1"/>
</dbReference>
<dbReference type="EMBL" id="AP012046">
    <property type="protein sequence ID" value="BAK94214.1"/>
    <property type="molecule type" value="Genomic_DNA"/>
</dbReference>